<sequence length="52" mass="6129">MHPGNSGLSGGAFTLTTITRRRKEKRQKEKEKKRKERKKEEKTDIFPAYHSI</sequence>
<dbReference type="EMBL" id="KK107485">
    <property type="protein sequence ID" value="EZA50095.1"/>
    <property type="molecule type" value="Genomic_DNA"/>
</dbReference>
<proteinExistence type="predicted"/>
<evidence type="ECO:0000256" key="1">
    <source>
        <dbReference type="SAM" id="MobiDB-lite"/>
    </source>
</evidence>
<dbReference type="AlphaFoldDB" id="A0A026W206"/>
<keyword evidence="3" id="KW-1185">Reference proteome</keyword>
<accession>A0A026W206</accession>
<feature type="region of interest" description="Disordered" evidence="1">
    <location>
        <begin position="1"/>
        <end position="52"/>
    </location>
</feature>
<dbReference type="Proteomes" id="UP000053097">
    <property type="component" value="Unassembled WGS sequence"/>
</dbReference>
<protein>
    <submittedName>
        <fullName evidence="2">Uncharacterized protein</fullName>
    </submittedName>
</protein>
<gene>
    <name evidence="2" type="ORF">X777_11538</name>
</gene>
<reference evidence="2 3" key="1">
    <citation type="journal article" date="2014" name="Curr. Biol.">
        <title>The genome of the clonal raider ant Cerapachys biroi.</title>
        <authorList>
            <person name="Oxley P.R."/>
            <person name="Ji L."/>
            <person name="Fetter-Pruneda I."/>
            <person name="McKenzie S.K."/>
            <person name="Li C."/>
            <person name="Hu H."/>
            <person name="Zhang G."/>
            <person name="Kronauer D.J."/>
        </authorList>
    </citation>
    <scope>NUCLEOTIDE SEQUENCE [LARGE SCALE GENOMIC DNA]</scope>
</reference>
<evidence type="ECO:0000313" key="2">
    <source>
        <dbReference type="EMBL" id="EZA50095.1"/>
    </source>
</evidence>
<organism evidence="2 3">
    <name type="scientific">Ooceraea biroi</name>
    <name type="common">Clonal raider ant</name>
    <name type="synonym">Cerapachys biroi</name>
    <dbReference type="NCBI Taxonomy" id="2015173"/>
    <lineage>
        <taxon>Eukaryota</taxon>
        <taxon>Metazoa</taxon>
        <taxon>Ecdysozoa</taxon>
        <taxon>Arthropoda</taxon>
        <taxon>Hexapoda</taxon>
        <taxon>Insecta</taxon>
        <taxon>Pterygota</taxon>
        <taxon>Neoptera</taxon>
        <taxon>Endopterygota</taxon>
        <taxon>Hymenoptera</taxon>
        <taxon>Apocrita</taxon>
        <taxon>Aculeata</taxon>
        <taxon>Formicoidea</taxon>
        <taxon>Formicidae</taxon>
        <taxon>Dorylinae</taxon>
        <taxon>Ooceraea</taxon>
    </lineage>
</organism>
<feature type="compositionally biased region" description="Basic residues" evidence="1">
    <location>
        <begin position="19"/>
        <end position="37"/>
    </location>
</feature>
<evidence type="ECO:0000313" key="3">
    <source>
        <dbReference type="Proteomes" id="UP000053097"/>
    </source>
</evidence>
<name>A0A026W206_OOCBI</name>